<organism evidence="3 4">
    <name type="scientific">Saccharothrix syringae</name>
    <name type="common">Nocardiopsis syringae</name>
    <dbReference type="NCBI Taxonomy" id="103733"/>
    <lineage>
        <taxon>Bacteria</taxon>
        <taxon>Bacillati</taxon>
        <taxon>Actinomycetota</taxon>
        <taxon>Actinomycetes</taxon>
        <taxon>Pseudonocardiales</taxon>
        <taxon>Pseudonocardiaceae</taxon>
        <taxon>Saccharothrix</taxon>
    </lineage>
</organism>
<evidence type="ECO:0000313" key="3">
    <source>
        <dbReference type="EMBL" id="QFZ19623.1"/>
    </source>
</evidence>
<dbReference type="EMBL" id="CP034550">
    <property type="protein sequence ID" value="QFZ19623.1"/>
    <property type="molecule type" value="Genomic_DNA"/>
</dbReference>
<proteinExistence type="predicted"/>
<accession>A0A5Q0H0I0</accession>
<feature type="transmembrane region" description="Helical" evidence="2">
    <location>
        <begin position="77"/>
        <end position="96"/>
    </location>
</feature>
<feature type="region of interest" description="Disordered" evidence="1">
    <location>
        <begin position="1"/>
        <end position="22"/>
    </location>
</feature>
<dbReference type="AlphaFoldDB" id="A0A5Q0H0I0"/>
<keyword evidence="4" id="KW-1185">Reference proteome</keyword>
<keyword evidence="2" id="KW-1133">Transmembrane helix</keyword>
<evidence type="ECO:0000256" key="2">
    <source>
        <dbReference type="SAM" id="Phobius"/>
    </source>
</evidence>
<keyword evidence="2" id="KW-0812">Transmembrane</keyword>
<dbReference type="Proteomes" id="UP000325787">
    <property type="component" value="Chromosome"/>
</dbReference>
<sequence>MHRRPPPDHRTTGCHCPPDTGPPGRPGLSVVVGLALAGHTATALAAGAAVAALLSLALPLTAPPDLPGDLATDDVSAALATGAALVTLLVTTCLRARCRPAGGRHRTRAGRVPAVHLEGRFHLRAGDRLDEDERR</sequence>
<gene>
    <name evidence="3" type="ORF">EKG83_21265</name>
</gene>
<name>A0A5Q0H0I0_SACSY</name>
<evidence type="ECO:0000256" key="1">
    <source>
        <dbReference type="SAM" id="MobiDB-lite"/>
    </source>
</evidence>
<dbReference type="RefSeq" id="WP_033429675.1">
    <property type="nucleotide sequence ID" value="NZ_CP034550.1"/>
</dbReference>
<protein>
    <submittedName>
        <fullName evidence="3">Uncharacterized protein</fullName>
    </submittedName>
</protein>
<evidence type="ECO:0000313" key="4">
    <source>
        <dbReference type="Proteomes" id="UP000325787"/>
    </source>
</evidence>
<feature type="transmembrane region" description="Helical" evidence="2">
    <location>
        <begin position="30"/>
        <end position="57"/>
    </location>
</feature>
<keyword evidence="2" id="KW-0472">Membrane</keyword>
<reference evidence="4" key="1">
    <citation type="journal article" date="2021" name="Curr. Microbiol.">
        <title>Complete genome of nocamycin-producing strain Saccharothrix syringae NRRL B-16468 reveals the biosynthetic potential for secondary metabolites.</title>
        <authorList>
            <person name="Mo X."/>
            <person name="Yang S."/>
        </authorList>
    </citation>
    <scope>NUCLEOTIDE SEQUENCE [LARGE SCALE GENOMIC DNA]</scope>
    <source>
        <strain evidence="4">ATCC 51364 / DSM 43886 / JCM 6844 / KCTC 9398 / NBRC 14523 / NRRL B-16468 / INA 2240</strain>
    </source>
</reference>
<feature type="compositionally biased region" description="Basic and acidic residues" evidence="1">
    <location>
        <begin position="1"/>
        <end position="11"/>
    </location>
</feature>
<dbReference type="KEGG" id="ssyi:EKG83_21265"/>